<feature type="compositionally biased region" description="Low complexity" evidence="2">
    <location>
        <begin position="1592"/>
        <end position="1607"/>
    </location>
</feature>
<feature type="region of interest" description="Disordered" evidence="2">
    <location>
        <begin position="1509"/>
        <end position="1531"/>
    </location>
</feature>
<reference evidence="3" key="1">
    <citation type="submission" date="2020-08" db="EMBL/GenBank/DDBJ databases">
        <title>Multicomponent nature underlies the extraordinary mechanical properties of spider dragline silk.</title>
        <authorList>
            <person name="Kono N."/>
            <person name="Nakamura H."/>
            <person name="Mori M."/>
            <person name="Yoshida Y."/>
            <person name="Ohtoshi R."/>
            <person name="Malay A.D."/>
            <person name="Moran D.A.P."/>
            <person name="Tomita M."/>
            <person name="Numata K."/>
            <person name="Arakawa K."/>
        </authorList>
    </citation>
    <scope>NUCLEOTIDE SEQUENCE</scope>
</reference>
<feature type="coiled-coil region" evidence="1">
    <location>
        <begin position="757"/>
        <end position="798"/>
    </location>
</feature>
<evidence type="ECO:0000313" key="3">
    <source>
        <dbReference type="EMBL" id="GFT71576.1"/>
    </source>
</evidence>
<gene>
    <name evidence="3" type="primary">AVEN_119291_1</name>
    <name evidence="3" type="ORF">NPIL_492571</name>
</gene>
<dbReference type="EMBL" id="BMAW01070053">
    <property type="protein sequence ID" value="GFT71576.1"/>
    <property type="molecule type" value="Genomic_DNA"/>
</dbReference>
<feature type="compositionally biased region" description="Polar residues" evidence="2">
    <location>
        <begin position="1520"/>
        <end position="1529"/>
    </location>
</feature>
<evidence type="ECO:0000256" key="1">
    <source>
        <dbReference type="SAM" id="Coils"/>
    </source>
</evidence>
<keyword evidence="4" id="KW-1185">Reference proteome</keyword>
<dbReference type="OrthoDB" id="6434832at2759"/>
<proteinExistence type="predicted"/>
<name>A0A8X6TYQ8_NEPPI</name>
<dbReference type="Proteomes" id="UP000887013">
    <property type="component" value="Unassembled WGS sequence"/>
</dbReference>
<sequence length="1957" mass="222853">MSEIESFSQSDDSDDDLPTLQEFLQSTSTYSKAKTFNDLFEENLTLSKDQEHDQKFQEEIRAKIETFESNSSLPYKETPIYEDFLSEEDDETHVSEEPVVHFFGELNKLQFFTINDVTLLKCGFDLESNLSKQEKFLSLLNENELYKVIKHGLCDFSFCKINQLDPFIKYVLRSMSLHNDETYIKACQKLMQRLFLKSCKPESNALSNVDVFMILFNYGVGTKNREIFNVPGVKEITTNLDEISFKLPKNWIFNLKNVLSVLKDLINWYTFKNNDLYCIIIYLLWMSMDDHLQSNNIHSELQGCIALALSKFSDEFWPDLRAKIAQFLMLENFSWSCKWSYILKMTKFIPYTVTRGVELRKYISYVVLKRLTDEDSHSKISFEYSDDLFSMSELLPILESICDIEKQVQYIAIKFIDIFINHLKLNSQKDFSELSLSLRMCENSLGKSISKAQSHLIKMHSRVSAMIPRDNVKSITEMEENDVGIFDADVESGPEISGQKVDSLSSVSTSPSFQLNNYNDDIPNDSCDLSHEELSERVTCYSKSFQNDDSEQTKEIVNDVAFKCSDSVMPETKKELDNPSLNFSSLSCSPYSNVINKPSDKKSNEKLDATSFCELFNELPYENQVKTGDGDCSNEFSTKATIHIPTGSNNESTRETFSSVNNYNNNTLEICEKNIKQFHDPSNYSKISNNSNEPIEYEGITENERCSHQNMPNNNETSKQYFGKIYLIDFDFNSDNIEDGDNYFNFHSNSSDGKTIVQYKEKILKKLEKQRKKKKIEKARMKRKAKKMQAHLNKTSNTQNALQADDVCKLNQMSDVDSSSVCYNILASDGKGEVQHSLISEKNAFVSNTVIDFKDDSVISKKKSRKKAHKNSIQNCHNHPKTTNYLLDILESFGFSQKKLNKLEAKLFNAGYEETSMIEKCKIRKKFEKRMWRKLKLIRRKQTFKPVSKSCSHNIHKLDKTSESCSSVLSSRISIDDENKKVKHSSLFVSETNDSITKLVYEGTSKMLNKENITQHLNENKNVSKLGMVTNIKNFKSVDFCASNNNETKKEIMVNAEQSCCDDVQLQLDVTSQSFQSTLVNKESIHKMQIRNNNCCDEKAISITSIVTHQIPDQDPKFGPLSNLIEKSDSLSQISHKNESKMQEHSFKEISGNMADNISEEMSLEDSFTYDSDVLINKNGELDHDYFIPQINHVVTKNNDIHEDSFSESILSNEPQDNLLNLESVEESPEFHNMNSSEKSTIIKYQSDEVLKSVSDLKLNETKSRITIIPVNEFCRNNEIQSEQKNLSTRFTIDNLHHETNEKTDKSATDLFSDNFYKKVKIIAPNLTMPNSFSKKPSVTTKSTFPPTILYVSNSEKDEQSILKKAVKKEIPSKLETTKKLLASNISKRVTNQCSLEKAKPIEKSEISIIVKNVNNSANKGNVPESKTKITITPIKKLNDKGTVFMENQKNSKKENKVVIDNIQKEDFDRLSPHFNTSDFLDSKKVINSSSRDHQENCVQSHEIVQSQVVKNHGEHSDNRTSNNKNSMPSDIKGGKLLCYVPLSKINCKGANKRKIIDLPSSHHKKVKISDSLSTSEVLKGHHQKSLTSKISNMSENSSLQNEQESLPVSVPESILLSEKDSNVIISDAPQKNTSRETHHYKRCSPEIRESNEPANAEIFQNVKDFAVVPNNSNGKNAKEASSYTLSAESFKSNSNDFENKDNVKKIQYIDLSDSEDDVQVIQCINNVNSIKGKNYLESIKSAAIEYKPKISEAKKSNLEIYKTDTNPSQYISIKQSPSKVQQKTCLQAGKSSEELHHTNRIKSSNLISPVANGNKAKTLKMQNSNSETYQTNINYSQCTRSFKHSPSKVVQKAGLQTGKAHEILSSSSNCVNLFHYGITSTKSPKKSVKYMDSIQENFSSPKRKKLTPSLVTTVPNINTFTTTNKEEADDIQCLSNFDSDCCIIDSENEPQLIIID</sequence>
<feature type="region of interest" description="Disordered" evidence="2">
    <location>
        <begin position="1563"/>
        <end position="1607"/>
    </location>
</feature>
<accession>A0A8X6TYQ8</accession>
<keyword evidence="1" id="KW-0175">Coiled coil</keyword>
<evidence type="ECO:0000256" key="2">
    <source>
        <dbReference type="SAM" id="MobiDB-lite"/>
    </source>
</evidence>
<protein>
    <submittedName>
        <fullName evidence="3">Uncharacterized protein</fullName>
    </submittedName>
</protein>
<organism evidence="3 4">
    <name type="scientific">Nephila pilipes</name>
    <name type="common">Giant wood spider</name>
    <name type="synonym">Nephila maculata</name>
    <dbReference type="NCBI Taxonomy" id="299642"/>
    <lineage>
        <taxon>Eukaryota</taxon>
        <taxon>Metazoa</taxon>
        <taxon>Ecdysozoa</taxon>
        <taxon>Arthropoda</taxon>
        <taxon>Chelicerata</taxon>
        <taxon>Arachnida</taxon>
        <taxon>Araneae</taxon>
        <taxon>Araneomorphae</taxon>
        <taxon>Entelegynae</taxon>
        <taxon>Araneoidea</taxon>
        <taxon>Nephilidae</taxon>
        <taxon>Nephila</taxon>
    </lineage>
</organism>
<comment type="caution">
    <text evidence="3">The sequence shown here is derived from an EMBL/GenBank/DDBJ whole genome shotgun (WGS) entry which is preliminary data.</text>
</comment>
<evidence type="ECO:0000313" key="4">
    <source>
        <dbReference type="Proteomes" id="UP000887013"/>
    </source>
</evidence>